<evidence type="ECO:0000313" key="1">
    <source>
        <dbReference type="EMBL" id="EGI64485.1"/>
    </source>
</evidence>
<name>F4WMT5_ACREC</name>
<dbReference type="Proteomes" id="UP000007755">
    <property type="component" value="Unassembled WGS sequence"/>
</dbReference>
<organism evidence="2">
    <name type="scientific">Acromyrmex echinatior</name>
    <name type="common">Panamanian leafcutter ant</name>
    <name type="synonym">Acromyrmex octospinosus echinatior</name>
    <dbReference type="NCBI Taxonomy" id="103372"/>
    <lineage>
        <taxon>Eukaryota</taxon>
        <taxon>Metazoa</taxon>
        <taxon>Ecdysozoa</taxon>
        <taxon>Arthropoda</taxon>
        <taxon>Hexapoda</taxon>
        <taxon>Insecta</taxon>
        <taxon>Pterygota</taxon>
        <taxon>Neoptera</taxon>
        <taxon>Endopterygota</taxon>
        <taxon>Hymenoptera</taxon>
        <taxon>Apocrita</taxon>
        <taxon>Aculeata</taxon>
        <taxon>Formicoidea</taxon>
        <taxon>Formicidae</taxon>
        <taxon>Myrmicinae</taxon>
        <taxon>Acromyrmex</taxon>
    </lineage>
</organism>
<dbReference type="AlphaFoldDB" id="F4WMT5"/>
<dbReference type="InParanoid" id="F4WMT5"/>
<dbReference type="EMBL" id="GL888219">
    <property type="protein sequence ID" value="EGI64485.1"/>
    <property type="molecule type" value="Genomic_DNA"/>
</dbReference>
<sequence>MRFRALILASLWITTEEPKSKIMNIYLSIFLQQLERMFELFALTIVVIKRDCADATIMQTIDRVEECERYLKGLMNDAMAMSHILSENRKEDDDDGVERSEIIKLYYEEYLNDDVKNVRKILIKSYAAIPFFIRIGATWNTVSDLIHRLVYSCSISTVKKYSSKYVSLHRCFETSLVYRANEIATISVSIKQRKNFN</sequence>
<reference evidence="1" key="1">
    <citation type="submission" date="2011-02" db="EMBL/GenBank/DDBJ databases">
        <title>The genome of the leaf-cutting ant Acromyrmex echinatior suggests key adaptations to social evolution and fungus farming.</title>
        <authorList>
            <person name="Nygaard S."/>
            <person name="Zhang G."/>
        </authorList>
    </citation>
    <scope>NUCLEOTIDE SEQUENCE</scope>
</reference>
<gene>
    <name evidence="1" type="ORF">G5I_07069</name>
</gene>
<evidence type="ECO:0000313" key="2">
    <source>
        <dbReference type="Proteomes" id="UP000007755"/>
    </source>
</evidence>
<dbReference type="eggNOG" id="ENOG502S2DT">
    <property type="taxonomic scope" value="Eukaryota"/>
</dbReference>
<proteinExistence type="predicted"/>
<keyword evidence="2" id="KW-1185">Reference proteome</keyword>
<dbReference type="STRING" id="103372.F4WMT5"/>
<protein>
    <submittedName>
        <fullName evidence="1">Uncharacterized protein</fullName>
    </submittedName>
</protein>
<accession>F4WMT5</accession>